<accession>A0A3Q8CBJ6</accession>
<dbReference type="InterPro" id="IPR001362">
    <property type="entry name" value="Glyco_hydro_32"/>
</dbReference>
<evidence type="ECO:0000259" key="11">
    <source>
        <dbReference type="Pfam" id="PF08244"/>
    </source>
</evidence>
<dbReference type="EMBL" id="CP018180">
    <property type="protein sequence ID" value="AUJ31684.1"/>
    <property type="molecule type" value="Genomic_DNA"/>
</dbReference>
<keyword evidence="9" id="KW-0963">Cytoplasm</keyword>
<dbReference type="Pfam" id="PF00251">
    <property type="entry name" value="Glyco_hydro_32N"/>
    <property type="match status" value="1"/>
</dbReference>
<reference evidence="12 13" key="1">
    <citation type="submission" date="2016-11" db="EMBL/GenBank/DDBJ databases">
        <title>Interaction between Lactobacillus species and yeast in water kefir.</title>
        <authorList>
            <person name="Behr J."/>
            <person name="Xu D."/>
            <person name="Vogel R.F."/>
        </authorList>
    </citation>
    <scope>NUCLEOTIDE SEQUENCE [LARGE SCALE GENOMIC DNA]</scope>
    <source>
        <strain evidence="12 13">TMW 1.1827</strain>
    </source>
</reference>
<comment type="function">
    <text evidence="9">Enables the bacterium to metabolize sucrose as a sole carbon source.</text>
</comment>
<dbReference type="Pfam" id="PF08244">
    <property type="entry name" value="Glyco_hydro_32C"/>
    <property type="match status" value="1"/>
</dbReference>
<evidence type="ECO:0000259" key="10">
    <source>
        <dbReference type="Pfam" id="PF00251"/>
    </source>
</evidence>
<evidence type="ECO:0000256" key="2">
    <source>
        <dbReference type="ARBA" id="ARBA00009902"/>
    </source>
</evidence>
<evidence type="ECO:0000256" key="1">
    <source>
        <dbReference type="ARBA" id="ARBA00004914"/>
    </source>
</evidence>
<dbReference type="InterPro" id="IPR013189">
    <property type="entry name" value="Glyco_hydro_32_C"/>
</dbReference>
<dbReference type="SUPFAM" id="SSF75005">
    <property type="entry name" value="Arabinanase/levansucrase/invertase"/>
    <property type="match status" value="1"/>
</dbReference>
<keyword evidence="13" id="KW-1185">Reference proteome</keyword>
<evidence type="ECO:0000256" key="6">
    <source>
        <dbReference type="ARBA" id="ARBA00023295"/>
    </source>
</evidence>
<gene>
    <name evidence="12" type="ORF">BSQ50_03380</name>
</gene>
<protein>
    <recommendedName>
        <fullName evidence="4 8">Sucrose-6-phosphate hydrolase</fullName>
        <ecNumber evidence="3 8">3.2.1.26</ecNumber>
    </recommendedName>
    <alternativeName>
        <fullName evidence="7 9">Invertase</fullName>
    </alternativeName>
</protein>
<feature type="domain" description="Glycosyl hydrolase family 32 N-terminal" evidence="10">
    <location>
        <begin position="37"/>
        <end position="339"/>
    </location>
</feature>
<evidence type="ECO:0000256" key="3">
    <source>
        <dbReference type="ARBA" id="ARBA00012758"/>
    </source>
</evidence>
<keyword evidence="6 8" id="KW-0326">Glycosidase</keyword>
<dbReference type="InterPro" id="IPR018053">
    <property type="entry name" value="Glyco_hydro_32_AS"/>
</dbReference>
<dbReference type="GO" id="GO:0005737">
    <property type="term" value="C:cytoplasm"/>
    <property type="evidence" value="ECO:0007669"/>
    <property type="project" value="UniProtKB-SubCell"/>
</dbReference>
<dbReference type="RefSeq" id="WP_057886270.1">
    <property type="nucleotide sequence ID" value="NZ_CP018180.1"/>
</dbReference>
<dbReference type="GeneID" id="78522038"/>
<dbReference type="PANTHER" id="PTHR43101:SF1">
    <property type="entry name" value="BETA-FRUCTOSIDASE"/>
    <property type="match status" value="1"/>
</dbReference>
<sequence>MEWTRKQRYLPYNQWPADYLEKIRQQTATSAYRPRYHTAPTSGLLNDPNGFSFFNGQWHLFYQSFPYGPVHGLKSWVHLVSDDLVTWKDLGPALLPDTPYDAQGVYSGSAHVIGDRLFLMYTGNVRDQSWTRHPYQNGAWMDQDNHITKLKQPLFGQPNHTTDHFRDPQLLEKAGHYYALLGAQNATDQQGKIALFTSDNLTDWQDCGYLNFSKQNLGYMIECPNLIWINQQPVLIFCPQGLDKKLLDYQNIYPNTYLIGQQCDLSQAEFKSNQSLALLDHGFDVYASQAFNAPDGKAYLVSWLGLPDIEYPTDQENWAHCLSLIKQLTLKNGRVYQQPVPAIKKLRQKQSLLRDKVAPAQEKTLVEKPGQQYELQLNLPADIQGSLQLFRDQSQKQGFKINFNTNQAAHLEVDRSQAGQQFALDYGTKRQVELTAHHPLFLDIFVDNSICEIFVNHGEFVFSQRIFPQLQAAKQITLEADQEIIYNGCWWQLAE</sequence>
<feature type="domain" description="Glycosyl hydrolase family 32 C-terminal" evidence="11">
    <location>
        <begin position="343"/>
        <end position="481"/>
    </location>
</feature>
<evidence type="ECO:0000313" key="13">
    <source>
        <dbReference type="Proteomes" id="UP000324497"/>
    </source>
</evidence>
<dbReference type="PROSITE" id="PS00609">
    <property type="entry name" value="GLYCOSYL_HYDROL_F32"/>
    <property type="match status" value="1"/>
</dbReference>
<name>A0A3Q8CBJ6_9LACO</name>
<comment type="similarity">
    <text evidence="2 8">Belongs to the glycosyl hydrolase 32 family.</text>
</comment>
<evidence type="ECO:0000313" key="12">
    <source>
        <dbReference type="EMBL" id="AUJ31684.1"/>
    </source>
</evidence>
<dbReference type="GO" id="GO:0005985">
    <property type="term" value="P:sucrose metabolic process"/>
    <property type="evidence" value="ECO:0007669"/>
    <property type="project" value="UniProtKB-UniPathway"/>
</dbReference>
<keyword evidence="9" id="KW-0119">Carbohydrate metabolism</keyword>
<dbReference type="PANTHER" id="PTHR43101">
    <property type="entry name" value="BETA-FRUCTOSIDASE"/>
    <property type="match status" value="1"/>
</dbReference>
<comment type="catalytic activity">
    <reaction evidence="8">
        <text>Hydrolysis of terminal non-reducing beta-D-fructofuranoside residues in beta-D-fructofuranosides.</text>
        <dbReference type="EC" id="3.2.1.26"/>
    </reaction>
</comment>
<dbReference type="InterPro" id="IPR013148">
    <property type="entry name" value="Glyco_hydro_32_N"/>
</dbReference>
<dbReference type="Proteomes" id="UP000324497">
    <property type="component" value="Chromosome"/>
</dbReference>
<dbReference type="CDD" id="cd18623">
    <property type="entry name" value="GH32_ScrB-like"/>
    <property type="match status" value="1"/>
</dbReference>
<evidence type="ECO:0000256" key="4">
    <source>
        <dbReference type="ARBA" id="ARBA00019623"/>
    </source>
</evidence>
<evidence type="ECO:0000256" key="5">
    <source>
        <dbReference type="ARBA" id="ARBA00022801"/>
    </source>
</evidence>
<dbReference type="InterPro" id="IPR013320">
    <property type="entry name" value="ConA-like_dom_sf"/>
</dbReference>
<evidence type="ECO:0000256" key="9">
    <source>
        <dbReference type="RuleBase" id="RU365015"/>
    </source>
</evidence>
<proteinExistence type="inferred from homology"/>
<dbReference type="UniPathway" id="UPA00238"/>
<keyword evidence="5 8" id="KW-0378">Hydrolase</keyword>
<dbReference type="NCBIfam" id="TIGR01322">
    <property type="entry name" value="scrB_fam"/>
    <property type="match status" value="1"/>
</dbReference>
<comment type="subcellular location">
    <subcellularLocation>
        <location evidence="9">Cytoplasm</location>
    </subcellularLocation>
</comment>
<dbReference type="SMART" id="SM00640">
    <property type="entry name" value="Glyco_32"/>
    <property type="match status" value="1"/>
</dbReference>
<dbReference type="Gene3D" id="2.115.10.20">
    <property type="entry name" value="Glycosyl hydrolase domain, family 43"/>
    <property type="match status" value="1"/>
</dbReference>
<dbReference type="AlphaFoldDB" id="A0A3Q8CBJ6"/>
<dbReference type="GO" id="GO:0004564">
    <property type="term" value="F:beta-fructofuranosidase activity"/>
    <property type="evidence" value="ECO:0007669"/>
    <property type="project" value="UniProtKB-EC"/>
</dbReference>
<dbReference type="InterPro" id="IPR023296">
    <property type="entry name" value="Glyco_hydro_beta-prop_sf"/>
</dbReference>
<evidence type="ECO:0000256" key="8">
    <source>
        <dbReference type="RuleBase" id="RU362110"/>
    </source>
</evidence>
<dbReference type="InterPro" id="IPR051214">
    <property type="entry name" value="GH32_Enzymes"/>
</dbReference>
<dbReference type="SUPFAM" id="SSF49899">
    <property type="entry name" value="Concanavalin A-like lectins/glucanases"/>
    <property type="match status" value="1"/>
</dbReference>
<dbReference type="Gene3D" id="2.60.120.560">
    <property type="entry name" value="Exo-inulinase, domain 1"/>
    <property type="match status" value="1"/>
</dbReference>
<comment type="pathway">
    <text evidence="1 9">Glycan biosynthesis; sucrose metabolism.</text>
</comment>
<evidence type="ECO:0000256" key="7">
    <source>
        <dbReference type="ARBA" id="ARBA00033367"/>
    </source>
</evidence>
<dbReference type="InterPro" id="IPR006232">
    <property type="entry name" value="Suc6P_hydrolase"/>
</dbReference>
<organism evidence="12 13">
    <name type="scientific">Liquorilactobacillus nagelii</name>
    <dbReference type="NCBI Taxonomy" id="82688"/>
    <lineage>
        <taxon>Bacteria</taxon>
        <taxon>Bacillati</taxon>
        <taxon>Bacillota</taxon>
        <taxon>Bacilli</taxon>
        <taxon>Lactobacillales</taxon>
        <taxon>Lactobacillaceae</taxon>
        <taxon>Liquorilactobacillus</taxon>
    </lineage>
</organism>
<dbReference type="EC" id="3.2.1.26" evidence="3 8"/>
<dbReference type="KEGG" id="lng:BSQ50_03380"/>